<evidence type="ECO:0000256" key="3">
    <source>
        <dbReference type="ARBA" id="ARBA00023186"/>
    </source>
</evidence>
<accession>A0A834J9G5</accession>
<evidence type="ECO:0000256" key="1">
    <source>
        <dbReference type="ARBA" id="ARBA00022741"/>
    </source>
</evidence>
<dbReference type="Proteomes" id="UP000614350">
    <property type="component" value="Unassembled WGS sequence"/>
</dbReference>
<sequence length="150" mass="17031">MATKCITDDFKRIIYKFSKHMKNLESYIKIDMTSLDFKIINKCYEQIAEIAVNAILVVYDHVTWNINFQLIRIEGKVDGKYCINALCIVHNILSKDKKILYGGGAVGISYKLVCSTEAKAINTSEQYTFRAFVEVLKAAQMALVENSGLF</sequence>
<keyword evidence="2" id="KW-0067">ATP-binding</keyword>
<proteinExistence type="predicted"/>
<protein>
    <submittedName>
        <fullName evidence="4">Uncharacterized protein</fullName>
    </submittedName>
</protein>
<name>A0A834J9G5_VESVU</name>
<gene>
    <name evidence="4" type="ORF">HZH66_012676</name>
</gene>
<evidence type="ECO:0000256" key="2">
    <source>
        <dbReference type="ARBA" id="ARBA00022840"/>
    </source>
</evidence>
<dbReference type="SUPFAM" id="SSF54849">
    <property type="entry name" value="GroEL-intermediate domain like"/>
    <property type="match status" value="1"/>
</dbReference>
<evidence type="ECO:0000313" key="5">
    <source>
        <dbReference type="Proteomes" id="UP000614350"/>
    </source>
</evidence>
<keyword evidence="3" id="KW-0143">Chaperone</keyword>
<comment type="caution">
    <text evidence="4">The sequence shown here is derived from an EMBL/GenBank/DDBJ whole genome shotgun (WGS) entry which is preliminary data.</text>
</comment>
<dbReference type="InterPro" id="IPR017998">
    <property type="entry name" value="Chaperone_TCP-1"/>
</dbReference>
<dbReference type="InterPro" id="IPR027410">
    <property type="entry name" value="TCP-1-like_intermed_sf"/>
</dbReference>
<dbReference type="InterPro" id="IPR027413">
    <property type="entry name" value="GROEL-like_equatorial_sf"/>
</dbReference>
<dbReference type="Gene3D" id="3.30.260.10">
    <property type="entry name" value="TCP-1-like chaperonin intermediate domain"/>
    <property type="match status" value="1"/>
</dbReference>
<reference evidence="4" key="1">
    <citation type="journal article" date="2020" name="G3 (Bethesda)">
        <title>High-Quality Assemblies for Three Invasive Social Wasps from the &lt;i&gt;Vespula&lt;/i&gt; Genus.</title>
        <authorList>
            <person name="Harrop T.W.R."/>
            <person name="Guhlin J."/>
            <person name="McLaughlin G.M."/>
            <person name="Permina E."/>
            <person name="Stockwell P."/>
            <person name="Gilligan J."/>
            <person name="Le Lec M.F."/>
            <person name="Gruber M.A.M."/>
            <person name="Quinn O."/>
            <person name="Lovegrove M."/>
            <person name="Duncan E.J."/>
            <person name="Remnant E.J."/>
            <person name="Van Eeckhoven J."/>
            <person name="Graham B."/>
            <person name="Knapp R.A."/>
            <person name="Langford K.W."/>
            <person name="Kronenberg Z."/>
            <person name="Press M.O."/>
            <person name="Eacker S.M."/>
            <person name="Wilson-Rankin E.E."/>
            <person name="Purcell J."/>
            <person name="Lester P.J."/>
            <person name="Dearden P.K."/>
        </authorList>
    </citation>
    <scope>NUCLEOTIDE SEQUENCE</scope>
    <source>
        <strain evidence="4">Marl-1</strain>
    </source>
</reference>
<dbReference type="GO" id="GO:0005524">
    <property type="term" value="F:ATP binding"/>
    <property type="evidence" value="ECO:0007669"/>
    <property type="project" value="UniProtKB-KW"/>
</dbReference>
<evidence type="ECO:0000313" key="4">
    <source>
        <dbReference type="EMBL" id="KAF7384426.1"/>
    </source>
</evidence>
<keyword evidence="5" id="KW-1185">Reference proteome</keyword>
<organism evidence="4 5">
    <name type="scientific">Vespula vulgaris</name>
    <name type="common">Yellow jacket</name>
    <name type="synonym">Wasp</name>
    <dbReference type="NCBI Taxonomy" id="7454"/>
    <lineage>
        <taxon>Eukaryota</taxon>
        <taxon>Metazoa</taxon>
        <taxon>Ecdysozoa</taxon>
        <taxon>Arthropoda</taxon>
        <taxon>Hexapoda</taxon>
        <taxon>Insecta</taxon>
        <taxon>Pterygota</taxon>
        <taxon>Neoptera</taxon>
        <taxon>Endopterygota</taxon>
        <taxon>Hymenoptera</taxon>
        <taxon>Apocrita</taxon>
        <taxon>Aculeata</taxon>
        <taxon>Vespoidea</taxon>
        <taxon>Vespidae</taxon>
        <taxon>Vespinae</taxon>
        <taxon>Vespula</taxon>
    </lineage>
</organism>
<dbReference type="SUPFAM" id="SSF48592">
    <property type="entry name" value="GroEL equatorial domain-like"/>
    <property type="match status" value="1"/>
</dbReference>
<dbReference type="AlphaFoldDB" id="A0A834J9G5"/>
<dbReference type="PANTHER" id="PTHR11353">
    <property type="entry name" value="CHAPERONIN"/>
    <property type="match status" value="1"/>
</dbReference>
<dbReference type="GO" id="GO:0140662">
    <property type="term" value="F:ATP-dependent protein folding chaperone"/>
    <property type="evidence" value="ECO:0007669"/>
    <property type="project" value="InterPro"/>
</dbReference>
<keyword evidence="1" id="KW-0547">Nucleotide-binding</keyword>
<dbReference type="EMBL" id="JACSEA010000016">
    <property type="protein sequence ID" value="KAF7384426.1"/>
    <property type="molecule type" value="Genomic_DNA"/>
</dbReference>